<keyword evidence="8" id="KW-0547">Nucleotide-binding</keyword>
<dbReference type="InterPro" id="IPR020562">
    <property type="entry name" value="PRibGlycinamide_synth_N"/>
</dbReference>
<dbReference type="HAMAP" id="MF_00138">
    <property type="entry name" value="GARS"/>
    <property type="match status" value="1"/>
</dbReference>
<dbReference type="GO" id="GO:0005524">
    <property type="term" value="F:ATP binding"/>
    <property type="evidence" value="ECO:0007669"/>
    <property type="project" value="UniProtKB-KW"/>
</dbReference>
<evidence type="ECO:0000259" key="18">
    <source>
        <dbReference type="PROSITE" id="PS50975"/>
    </source>
</evidence>
<keyword evidence="11" id="KW-0460">Magnesium</keyword>
<evidence type="ECO:0000256" key="15">
    <source>
        <dbReference type="ARBA" id="ARBA00042864"/>
    </source>
</evidence>
<evidence type="ECO:0000256" key="5">
    <source>
        <dbReference type="ARBA" id="ARBA00020605"/>
    </source>
</evidence>
<dbReference type="GO" id="GO:0006189">
    <property type="term" value="P:'de novo' IMP biosynthetic process"/>
    <property type="evidence" value="ECO:0007669"/>
    <property type="project" value="UniProtKB-UniPathway"/>
</dbReference>
<dbReference type="Gene3D" id="3.30.470.20">
    <property type="entry name" value="ATP-grasp fold, B domain"/>
    <property type="match status" value="1"/>
</dbReference>
<dbReference type="Pfam" id="PF02844">
    <property type="entry name" value="GARS_N"/>
    <property type="match status" value="1"/>
</dbReference>
<dbReference type="Pfam" id="PF02843">
    <property type="entry name" value="GARS_C"/>
    <property type="match status" value="1"/>
</dbReference>
<dbReference type="PROSITE" id="PS50975">
    <property type="entry name" value="ATP_GRASP"/>
    <property type="match status" value="1"/>
</dbReference>
<dbReference type="InterPro" id="IPR000115">
    <property type="entry name" value="PRibGlycinamide_synth"/>
</dbReference>
<dbReference type="PANTHER" id="PTHR43472:SF1">
    <property type="entry name" value="PHOSPHORIBOSYLAMINE--GLYCINE LIGASE, CHLOROPLASTIC"/>
    <property type="match status" value="1"/>
</dbReference>
<proteinExistence type="inferred from homology"/>
<dbReference type="UniPathway" id="UPA00074">
    <property type="reaction ID" value="UER00125"/>
</dbReference>
<evidence type="ECO:0000256" key="14">
    <source>
        <dbReference type="ARBA" id="ARBA00042242"/>
    </source>
</evidence>
<dbReference type="Gene3D" id="3.40.50.20">
    <property type="match status" value="1"/>
</dbReference>
<organism evidence="19">
    <name type="scientific">marine metagenome</name>
    <dbReference type="NCBI Taxonomy" id="408172"/>
    <lineage>
        <taxon>unclassified sequences</taxon>
        <taxon>metagenomes</taxon>
        <taxon>ecological metagenomes</taxon>
    </lineage>
</organism>
<dbReference type="GO" id="GO:0009113">
    <property type="term" value="P:purine nucleobase biosynthetic process"/>
    <property type="evidence" value="ECO:0007669"/>
    <property type="project" value="InterPro"/>
</dbReference>
<dbReference type="PROSITE" id="PS00184">
    <property type="entry name" value="GARS"/>
    <property type="match status" value="1"/>
</dbReference>
<dbReference type="EC" id="6.3.4.13" evidence="4"/>
<dbReference type="AlphaFoldDB" id="A0A381NAF2"/>
<feature type="compositionally biased region" description="Basic and acidic residues" evidence="17">
    <location>
        <begin position="213"/>
        <end position="224"/>
    </location>
</feature>
<dbReference type="SMART" id="SM01210">
    <property type="entry name" value="GARS_C"/>
    <property type="match status" value="1"/>
</dbReference>
<evidence type="ECO:0000256" key="4">
    <source>
        <dbReference type="ARBA" id="ARBA00013255"/>
    </source>
</evidence>
<keyword evidence="9" id="KW-0658">Purine biosynthesis</keyword>
<evidence type="ECO:0000256" key="2">
    <source>
        <dbReference type="ARBA" id="ARBA00001946"/>
    </source>
</evidence>
<keyword evidence="7" id="KW-0479">Metal-binding</keyword>
<dbReference type="InterPro" id="IPR020559">
    <property type="entry name" value="PRibGlycinamide_synth_CS"/>
</dbReference>
<comment type="similarity">
    <text evidence="13">Belongs to the GARS family.</text>
</comment>
<dbReference type="FunFam" id="3.30.1490.20:FF:000006">
    <property type="entry name" value="phosphoribosylamine--glycine ligase, chloroplastic-like"/>
    <property type="match status" value="1"/>
</dbReference>
<comment type="cofactor">
    <cofactor evidence="1">
        <name>Mn(2+)</name>
        <dbReference type="ChEBI" id="CHEBI:29035"/>
    </cofactor>
</comment>
<dbReference type="SUPFAM" id="SSF51246">
    <property type="entry name" value="Rudiment single hybrid motif"/>
    <property type="match status" value="1"/>
</dbReference>
<dbReference type="Gene3D" id="3.30.1490.20">
    <property type="entry name" value="ATP-grasp fold, A domain"/>
    <property type="match status" value="1"/>
</dbReference>
<dbReference type="GO" id="GO:0004637">
    <property type="term" value="F:phosphoribosylamine-glycine ligase activity"/>
    <property type="evidence" value="ECO:0007669"/>
    <property type="project" value="UniProtKB-EC"/>
</dbReference>
<evidence type="ECO:0000256" key="7">
    <source>
        <dbReference type="ARBA" id="ARBA00022723"/>
    </source>
</evidence>
<evidence type="ECO:0000313" key="19">
    <source>
        <dbReference type="EMBL" id="SUZ50708.1"/>
    </source>
</evidence>
<dbReference type="SUPFAM" id="SSF52440">
    <property type="entry name" value="PreATP-grasp domain"/>
    <property type="match status" value="1"/>
</dbReference>
<dbReference type="FunFam" id="3.40.50.20:FF:000006">
    <property type="entry name" value="Phosphoribosylamine--glycine ligase, chloroplastic"/>
    <property type="match status" value="1"/>
</dbReference>
<dbReference type="InterPro" id="IPR020561">
    <property type="entry name" value="PRibGlycinamid_synth_ATP-grasp"/>
</dbReference>
<dbReference type="InterPro" id="IPR013815">
    <property type="entry name" value="ATP_grasp_subdomain_1"/>
</dbReference>
<evidence type="ECO:0000256" key="16">
    <source>
        <dbReference type="ARBA" id="ARBA00079592"/>
    </source>
</evidence>
<evidence type="ECO:0000256" key="3">
    <source>
        <dbReference type="ARBA" id="ARBA00005174"/>
    </source>
</evidence>
<reference evidence="19" key="1">
    <citation type="submission" date="2018-05" db="EMBL/GenBank/DDBJ databases">
        <authorList>
            <person name="Lanie J.A."/>
            <person name="Ng W.-L."/>
            <person name="Kazmierczak K.M."/>
            <person name="Andrzejewski T.M."/>
            <person name="Davidsen T.M."/>
            <person name="Wayne K.J."/>
            <person name="Tettelin H."/>
            <person name="Glass J.I."/>
            <person name="Rusch D."/>
            <person name="Podicherti R."/>
            <person name="Tsui H.-C.T."/>
            <person name="Winkler M.E."/>
        </authorList>
    </citation>
    <scope>NUCLEOTIDE SEQUENCE</scope>
</reference>
<comment type="cofactor">
    <cofactor evidence="2">
        <name>Mg(2+)</name>
        <dbReference type="ChEBI" id="CHEBI:18420"/>
    </cofactor>
</comment>
<evidence type="ECO:0000256" key="9">
    <source>
        <dbReference type="ARBA" id="ARBA00022755"/>
    </source>
</evidence>
<dbReference type="InterPro" id="IPR011761">
    <property type="entry name" value="ATP-grasp"/>
</dbReference>
<evidence type="ECO:0000256" key="8">
    <source>
        <dbReference type="ARBA" id="ARBA00022741"/>
    </source>
</evidence>
<evidence type="ECO:0000256" key="10">
    <source>
        <dbReference type="ARBA" id="ARBA00022840"/>
    </source>
</evidence>
<dbReference type="NCBIfam" id="TIGR00877">
    <property type="entry name" value="purD"/>
    <property type="match status" value="1"/>
</dbReference>
<keyword evidence="6" id="KW-0436">Ligase</keyword>
<evidence type="ECO:0000256" key="1">
    <source>
        <dbReference type="ARBA" id="ARBA00001936"/>
    </source>
</evidence>
<dbReference type="InterPro" id="IPR037123">
    <property type="entry name" value="PRibGlycinamide_synth_C_sf"/>
</dbReference>
<comment type="pathway">
    <text evidence="3">Purine metabolism; IMP biosynthesis via de novo pathway; N(1)-(5-phospho-D-ribosyl)glycinamide from 5-phospho-alpha-D-ribose 1-diphosphate: step 2/2.</text>
</comment>
<evidence type="ECO:0000256" key="13">
    <source>
        <dbReference type="ARBA" id="ARBA00038345"/>
    </source>
</evidence>
<feature type="domain" description="ATP-grasp" evidence="18">
    <location>
        <begin position="109"/>
        <end position="316"/>
    </location>
</feature>
<sequence length="426" mass="46548">MKVLIVGSGGREHALAWKAKLSQLVDSVYVAPGNGGTANEAGVTNVEIAADDIDGLTNFAQVNEIDLTIVGPEVPLVEGITDKFESLNLNCFGPSKKAAQLEGSKKFMKDFLTRHEIATAIYESFTDLETALEHLKKSSIPIVIKADGLAAGKGVTVAQSYGEAEKAIRTCLENNTFGDAGNKVVVEEFLEGEEASFIVLTDGKTVLPLASSQDHKTRDNEDKGPNTGGMGAYSPAPVVTNEMHEKIMREVITPTIEGLTKEGINYCGFLYAGLMIDNQQNIKVLEFNCRFGDPETQPILMRLESDLVELCYQASKRELQQIELQWNPKVSLGVVMAAGGYPYEYEKGYTIEGLPLETANLKVFHAGTKAKNDLIETNGGRVLCVTALGKNTTEAKLNAYNCVEQIKWKDCFYRTDIGYRAIEREL</sequence>
<dbReference type="Gene3D" id="3.90.600.10">
    <property type="entry name" value="Phosphoribosylglycinamide synthetase, C-terminal domain"/>
    <property type="match status" value="1"/>
</dbReference>
<name>A0A381NAF2_9ZZZZ</name>
<dbReference type="EMBL" id="UINC01000185">
    <property type="protein sequence ID" value="SUZ50708.1"/>
    <property type="molecule type" value="Genomic_DNA"/>
</dbReference>
<dbReference type="SUPFAM" id="SSF56059">
    <property type="entry name" value="Glutathione synthetase ATP-binding domain-like"/>
    <property type="match status" value="1"/>
</dbReference>
<dbReference type="InterPro" id="IPR011054">
    <property type="entry name" value="Rudment_hybrid_motif"/>
</dbReference>
<dbReference type="SMART" id="SM01209">
    <property type="entry name" value="GARS_A"/>
    <property type="match status" value="1"/>
</dbReference>
<evidence type="ECO:0000256" key="17">
    <source>
        <dbReference type="SAM" id="MobiDB-lite"/>
    </source>
</evidence>
<protein>
    <recommendedName>
        <fullName evidence="5">Phosphoribosylamine--glycine ligase</fullName>
        <ecNumber evidence="4">6.3.4.13</ecNumber>
    </recommendedName>
    <alternativeName>
        <fullName evidence="16">GARS</fullName>
    </alternativeName>
    <alternativeName>
        <fullName evidence="14">Glycinamide ribonucleotide synthetase</fullName>
    </alternativeName>
    <alternativeName>
        <fullName evidence="15">Phosphoribosylglycinamide synthetase</fullName>
    </alternativeName>
</protein>
<dbReference type="GO" id="GO:0046872">
    <property type="term" value="F:metal ion binding"/>
    <property type="evidence" value="ECO:0007669"/>
    <property type="project" value="UniProtKB-KW"/>
</dbReference>
<feature type="region of interest" description="Disordered" evidence="17">
    <location>
        <begin position="210"/>
        <end position="235"/>
    </location>
</feature>
<dbReference type="InterPro" id="IPR016185">
    <property type="entry name" value="PreATP-grasp_dom_sf"/>
</dbReference>
<evidence type="ECO:0000256" key="6">
    <source>
        <dbReference type="ARBA" id="ARBA00022598"/>
    </source>
</evidence>
<dbReference type="InterPro" id="IPR020560">
    <property type="entry name" value="PRibGlycinamide_synth_C-dom"/>
</dbReference>
<accession>A0A381NAF2</accession>
<keyword evidence="12" id="KW-0464">Manganese</keyword>
<keyword evidence="10" id="KW-0067">ATP-binding</keyword>
<dbReference type="FunFam" id="3.90.600.10:FF:000001">
    <property type="entry name" value="Trifunctional purine biosynthetic protein adenosine-3"/>
    <property type="match status" value="1"/>
</dbReference>
<evidence type="ECO:0000256" key="12">
    <source>
        <dbReference type="ARBA" id="ARBA00023211"/>
    </source>
</evidence>
<dbReference type="Pfam" id="PF01071">
    <property type="entry name" value="GARS_A"/>
    <property type="match status" value="1"/>
</dbReference>
<dbReference type="FunFam" id="3.30.470.20:FF:000031">
    <property type="entry name" value="Phosphoribosylamine--glycine ligase"/>
    <property type="match status" value="1"/>
</dbReference>
<evidence type="ECO:0000256" key="11">
    <source>
        <dbReference type="ARBA" id="ARBA00022842"/>
    </source>
</evidence>
<dbReference type="PANTHER" id="PTHR43472">
    <property type="entry name" value="PHOSPHORIBOSYLAMINE--GLYCINE LIGASE"/>
    <property type="match status" value="1"/>
</dbReference>
<gene>
    <name evidence="19" type="ORF">METZ01_LOCUS3562</name>
</gene>